<dbReference type="GO" id="GO:0005634">
    <property type="term" value="C:nucleus"/>
    <property type="evidence" value="ECO:0007669"/>
    <property type="project" value="UniProtKB-SubCell"/>
</dbReference>
<dbReference type="InterPro" id="IPR036388">
    <property type="entry name" value="WH-like_DNA-bd_sf"/>
</dbReference>
<dbReference type="Gene3D" id="1.10.10.10">
    <property type="entry name" value="Winged helix-like DNA-binding domain superfamily/Winged helix DNA-binding domain"/>
    <property type="match status" value="1"/>
</dbReference>
<dbReference type="Pfam" id="PF13551">
    <property type="entry name" value="HTH_29"/>
    <property type="match status" value="1"/>
</dbReference>
<evidence type="ECO:0000313" key="3">
    <source>
        <dbReference type="Proteomes" id="UP000887575"/>
    </source>
</evidence>
<organism evidence="3 4">
    <name type="scientific">Mesorhabditis belari</name>
    <dbReference type="NCBI Taxonomy" id="2138241"/>
    <lineage>
        <taxon>Eukaryota</taxon>
        <taxon>Metazoa</taxon>
        <taxon>Ecdysozoa</taxon>
        <taxon>Nematoda</taxon>
        <taxon>Chromadorea</taxon>
        <taxon>Rhabditida</taxon>
        <taxon>Rhabditina</taxon>
        <taxon>Rhabditomorpha</taxon>
        <taxon>Rhabditoidea</taxon>
        <taxon>Rhabditidae</taxon>
        <taxon>Mesorhabditinae</taxon>
        <taxon>Mesorhabditis</taxon>
    </lineage>
</organism>
<protein>
    <submittedName>
        <fullName evidence="4">Uncharacterized protein</fullName>
    </submittedName>
</protein>
<keyword evidence="3" id="KW-1185">Reference proteome</keyword>
<dbReference type="AlphaFoldDB" id="A0AAF3ELT5"/>
<comment type="subcellular location">
    <subcellularLocation>
        <location evidence="1">Nucleus</location>
    </subcellularLocation>
</comment>
<accession>A0AAF3ELT5</accession>
<evidence type="ECO:0000256" key="1">
    <source>
        <dbReference type="ARBA" id="ARBA00004123"/>
    </source>
</evidence>
<dbReference type="SUPFAM" id="SSF46689">
    <property type="entry name" value="Homeodomain-like"/>
    <property type="match status" value="1"/>
</dbReference>
<dbReference type="WBParaSite" id="MBELARI_LOCUS14997.1">
    <property type="protein sequence ID" value="MBELARI_LOCUS14997.1"/>
    <property type="gene ID" value="MBELARI_LOCUS14997"/>
</dbReference>
<dbReference type="Proteomes" id="UP000887575">
    <property type="component" value="Unassembled WGS sequence"/>
</dbReference>
<sequence>MNSKEDREKARITIVELHKNGKKPQKIMKATGYKKDMVYKALKRYRETGGITDRKGDRRAGSRDLRACGEAKDKNR</sequence>
<proteinExistence type="predicted"/>
<evidence type="ECO:0000256" key="2">
    <source>
        <dbReference type="SAM" id="MobiDB-lite"/>
    </source>
</evidence>
<dbReference type="InterPro" id="IPR009057">
    <property type="entry name" value="Homeodomain-like_sf"/>
</dbReference>
<reference evidence="4" key="1">
    <citation type="submission" date="2024-02" db="UniProtKB">
        <authorList>
            <consortium name="WormBaseParasite"/>
        </authorList>
    </citation>
    <scope>IDENTIFICATION</scope>
</reference>
<evidence type="ECO:0000313" key="4">
    <source>
        <dbReference type="WBParaSite" id="MBELARI_LOCUS14997.1"/>
    </source>
</evidence>
<name>A0AAF3ELT5_9BILA</name>
<feature type="region of interest" description="Disordered" evidence="2">
    <location>
        <begin position="48"/>
        <end position="76"/>
    </location>
</feature>